<dbReference type="Gene3D" id="3.40.30.10">
    <property type="entry name" value="Glutaredoxin"/>
    <property type="match status" value="3"/>
</dbReference>
<protein>
    <submittedName>
        <fullName evidence="3">Protein disulfide-isomerase domain protein</fullName>
    </submittedName>
</protein>
<dbReference type="AlphaFoldDB" id="A0A2G9UL42"/>
<evidence type="ECO:0000313" key="3">
    <source>
        <dbReference type="EMBL" id="PIO70974.1"/>
    </source>
</evidence>
<dbReference type="GO" id="GO:0016853">
    <property type="term" value="F:isomerase activity"/>
    <property type="evidence" value="ECO:0007669"/>
    <property type="project" value="UniProtKB-KW"/>
</dbReference>
<reference evidence="3 4" key="1">
    <citation type="submission" date="2015-09" db="EMBL/GenBank/DDBJ databases">
        <title>Draft genome of the parasitic nematode Teladorsagia circumcincta isolate WARC Sus (inbred).</title>
        <authorList>
            <person name="Mitreva M."/>
        </authorList>
    </citation>
    <scope>NUCLEOTIDE SEQUENCE [LARGE SCALE GENOMIC DNA]</scope>
    <source>
        <strain evidence="3 4">S</strain>
    </source>
</reference>
<keyword evidence="1" id="KW-0732">Signal</keyword>
<feature type="domain" description="Thioredoxin" evidence="2">
    <location>
        <begin position="12"/>
        <end position="130"/>
    </location>
</feature>
<dbReference type="OrthoDB" id="5874805at2759"/>
<dbReference type="CDD" id="cd02961">
    <property type="entry name" value="PDI_a_family"/>
    <property type="match status" value="2"/>
</dbReference>
<evidence type="ECO:0000259" key="2">
    <source>
        <dbReference type="PROSITE" id="PS51352"/>
    </source>
</evidence>
<gene>
    <name evidence="3" type="ORF">TELCIR_07144</name>
</gene>
<dbReference type="Proteomes" id="UP000230423">
    <property type="component" value="Unassembled WGS sequence"/>
</dbReference>
<evidence type="ECO:0000256" key="1">
    <source>
        <dbReference type="SAM" id="SignalP"/>
    </source>
</evidence>
<feature type="domain" description="Thioredoxin" evidence="2">
    <location>
        <begin position="132"/>
        <end position="276"/>
    </location>
</feature>
<dbReference type="PANTHER" id="PTHR45815:SF3">
    <property type="entry name" value="PROTEIN DISULFIDE-ISOMERASE A6"/>
    <property type="match status" value="1"/>
</dbReference>
<dbReference type="GO" id="GO:0034976">
    <property type="term" value="P:response to endoplasmic reticulum stress"/>
    <property type="evidence" value="ECO:0007669"/>
    <property type="project" value="TreeGrafter"/>
</dbReference>
<organism evidence="3 4">
    <name type="scientific">Teladorsagia circumcincta</name>
    <name type="common">Brown stomach worm</name>
    <name type="synonym">Ostertagia circumcincta</name>
    <dbReference type="NCBI Taxonomy" id="45464"/>
    <lineage>
        <taxon>Eukaryota</taxon>
        <taxon>Metazoa</taxon>
        <taxon>Ecdysozoa</taxon>
        <taxon>Nematoda</taxon>
        <taxon>Chromadorea</taxon>
        <taxon>Rhabditida</taxon>
        <taxon>Rhabditina</taxon>
        <taxon>Rhabditomorpha</taxon>
        <taxon>Strongyloidea</taxon>
        <taxon>Trichostrongylidae</taxon>
        <taxon>Teladorsagia</taxon>
    </lineage>
</organism>
<dbReference type="GO" id="GO:0015035">
    <property type="term" value="F:protein-disulfide reductase activity"/>
    <property type="evidence" value="ECO:0007669"/>
    <property type="project" value="TreeGrafter"/>
</dbReference>
<accession>A0A2G9UL42</accession>
<dbReference type="EMBL" id="KZ346097">
    <property type="protein sequence ID" value="PIO70974.1"/>
    <property type="molecule type" value="Genomic_DNA"/>
</dbReference>
<dbReference type="PROSITE" id="PS51352">
    <property type="entry name" value="THIOREDOXIN_2"/>
    <property type="match status" value="2"/>
</dbReference>
<name>A0A2G9UL42_TELCI</name>
<evidence type="ECO:0000313" key="4">
    <source>
        <dbReference type="Proteomes" id="UP000230423"/>
    </source>
</evidence>
<dbReference type="PANTHER" id="PTHR45815">
    <property type="entry name" value="PROTEIN DISULFIDE-ISOMERASE A6"/>
    <property type="match status" value="1"/>
</dbReference>
<sequence>MSMWRLLTTSLFLLGIASGDEDFEKEDGVYALTDANFDAFVIKHKTFLAEFYLPECYHCQQLAPVYAKAAARVNVPLVKINSKTEKELTKRYEVKGFPTMKFWQDGEGPEDYDGGRELEDIVEWVLTRTDVNYIPPSSAVVILTAANFTEFVSEQALCLVEFYAPWCGHCKNLEPNYEKAAKKLRDQGSPIKLAKVNAEAEKELAQKSEYKGPRDAYGIINHMKELAMPAAKKLADAGSIDRFMEKEDVTIVAFFASDDSTAFEAYSEAAEMLREV</sequence>
<dbReference type="InterPro" id="IPR013766">
    <property type="entry name" value="Thioredoxin_domain"/>
</dbReference>
<proteinExistence type="predicted"/>
<dbReference type="InterPro" id="IPR017937">
    <property type="entry name" value="Thioredoxin_CS"/>
</dbReference>
<dbReference type="SUPFAM" id="SSF52833">
    <property type="entry name" value="Thioredoxin-like"/>
    <property type="match status" value="3"/>
</dbReference>
<dbReference type="GO" id="GO:0005788">
    <property type="term" value="C:endoplasmic reticulum lumen"/>
    <property type="evidence" value="ECO:0007669"/>
    <property type="project" value="TreeGrafter"/>
</dbReference>
<feature type="signal peptide" evidence="1">
    <location>
        <begin position="1"/>
        <end position="19"/>
    </location>
</feature>
<keyword evidence="4" id="KW-1185">Reference proteome</keyword>
<keyword evidence="3" id="KW-0413">Isomerase</keyword>
<feature type="chain" id="PRO_5013950362" evidence="1">
    <location>
        <begin position="20"/>
        <end position="276"/>
    </location>
</feature>
<dbReference type="PROSITE" id="PS00194">
    <property type="entry name" value="THIOREDOXIN_1"/>
    <property type="match status" value="1"/>
</dbReference>
<dbReference type="InterPro" id="IPR036249">
    <property type="entry name" value="Thioredoxin-like_sf"/>
</dbReference>
<dbReference type="Pfam" id="PF00085">
    <property type="entry name" value="Thioredoxin"/>
    <property type="match status" value="2"/>
</dbReference>